<evidence type="ECO:0000313" key="5">
    <source>
        <dbReference type="Proteomes" id="UP000221222"/>
    </source>
</evidence>
<feature type="transmembrane region" description="Helical" evidence="1">
    <location>
        <begin position="45"/>
        <end position="64"/>
    </location>
</feature>
<dbReference type="GO" id="GO:0016020">
    <property type="term" value="C:membrane"/>
    <property type="evidence" value="ECO:0007669"/>
    <property type="project" value="InterPro"/>
</dbReference>
<dbReference type="SUPFAM" id="SSF103481">
    <property type="entry name" value="Multidrug resistance efflux transporter EmrE"/>
    <property type="match status" value="2"/>
</dbReference>
<dbReference type="InterPro" id="IPR000620">
    <property type="entry name" value="EamA_dom"/>
</dbReference>
<dbReference type="Proteomes" id="UP000221222">
    <property type="component" value="Unassembled WGS sequence"/>
</dbReference>
<reference evidence="3 6" key="2">
    <citation type="submission" date="2018-08" db="EMBL/GenBank/DDBJ databases">
        <title>Complete genome of the Arcobacter molluscorum type strain LMG 25693.</title>
        <authorList>
            <person name="Miller W.G."/>
            <person name="Yee E."/>
            <person name="Bono J.L."/>
        </authorList>
    </citation>
    <scope>NUCLEOTIDE SEQUENCE [LARGE SCALE GENOMIC DNA]</scope>
    <source>
        <strain evidence="3 6">CECT 7696</strain>
    </source>
</reference>
<reference evidence="4 5" key="1">
    <citation type="submission" date="2017-09" db="EMBL/GenBank/DDBJ databases">
        <title>Arcobacter canalis sp. nov., a new species isolated from a water canal contaminated with urban sewage.</title>
        <authorList>
            <person name="Perez-Cataluna A."/>
            <person name="Salas-Masso N."/>
            <person name="Figueras M.J."/>
        </authorList>
    </citation>
    <scope>NUCLEOTIDE SEQUENCE [LARGE SCALE GENOMIC DNA]</scope>
    <source>
        <strain evidence="4 5">F98-3</strain>
    </source>
</reference>
<dbReference type="InterPro" id="IPR037185">
    <property type="entry name" value="EmrE-like"/>
</dbReference>
<keyword evidence="1" id="KW-1133">Transmembrane helix</keyword>
<dbReference type="PANTHER" id="PTHR22911">
    <property type="entry name" value="ACYL-MALONYL CONDENSING ENZYME-RELATED"/>
    <property type="match status" value="1"/>
</dbReference>
<dbReference type="EMBL" id="NXFY01000016">
    <property type="protein sequence ID" value="PHO17501.1"/>
    <property type="molecule type" value="Genomic_DNA"/>
</dbReference>
<evidence type="ECO:0000256" key="1">
    <source>
        <dbReference type="SAM" id="Phobius"/>
    </source>
</evidence>
<feature type="domain" description="EamA" evidence="2">
    <location>
        <begin position="16"/>
        <end position="145"/>
    </location>
</feature>
<feature type="transmembrane region" description="Helical" evidence="1">
    <location>
        <begin position="129"/>
        <end position="145"/>
    </location>
</feature>
<feature type="transmembrane region" description="Helical" evidence="1">
    <location>
        <begin position="76"/>
        <end position="95"/>
    </location>
</feature>
<feature type="transmembrane region" description="Helical" evidence="1">
    <location>
        <begin position="219"/>
        <end position="239"/>
    </location>
</feature>
<evidence type="ECO:0000259" key="2">
    <source>
        <dbReference type="Pfam" id="PF00892"/>
    </source>
</evidence>
<accession>A0A2G1DG78</accession>
<sequence length="306" mass="34500">MKNNQNSQVIIANVNKGMVYMLLAVLILPFTDALGKYLSTSLSPTQIVFLRYFLQFIFLLPFFIFSKKRIETFKIVYLYLGVCVSISIILLFWGLKYLPLANSTALFFAEPLFLTILSIVFLNEKITRNHLIALFLGLVGTLIIIRPNFSLYGIASFLPIGSAFFYALYLIFIRISTDLGSKISVQFYNSIVASIFIFIFLIVGQIYDIDVMMFKSIDSSLYILIFCLGFLAVIVQLLISSAFYHAKASSLASFQYLEIISATFLGWLIFNNTPDELTILGAIIVICSGIYLARHENKSSKAISLN</sequence>
<feature type="transmembrane region" description="Helical" evidence="1">
    <location>
        <begin position="251"/>
        <end position="270"/>
    </location>
</feature>
<dbReference type="PANTHER" id="PTHR22911:SF103">
    <property type="entry name" value="BLR2811 PROTEIN"/>
    <property type="match status" value="1"/>
</dbReference>
<evidence type="ECO:0000313" key="6">
    <source>
        <dbReference type="Proteomes" id="UP000262712"/>
    </source>
</evidence>
<name>A0A2G1DG78_9BACT</name>
<gene>
    <name evidence="3" type="ORF">AMOL_2544</name>
    <name evidence="4" type="ORF">CPU12_10045</name>
</gene>
<evidence type="ECO:0000313" key="3">
    <source>
        <dbReference type="EMBL" id="AXX93485.1"/>
    </source>
</evidence>
<feature type="domain" description="EamA" evidence="2">
    <location>
        <begin position="157"/>
        <end position="288"/>
    </location>
</feature>
<dbReference type="RefSeq" id="WP_099342983.1">
    <property type="nucleotide sequence ID" value="NZ_CP032098.1"/>
</dbReference>
<dbReference type="Pfam" id="PF00892">
    <property type="entry name" value="EamA"/>
    <property type="match status" value="2"/>
</dbReference>
<protein>
    <submittedName>
        <fullName evidence="3">EamA/RhaT family transporter</fullName>
    </submittedName>
</protein>
<proteinExistence type="predicted"/>
<keyword evidence="1" id="KW-0812">Transmembrane</keyword>
<keyword evidence="5" id="KW-1185">Reference proteome</keyword>
<evidence type="ECO:0000313" key="4">
    <source>
        <dbReference type="EMBL" id="PHO17501.1"/>
    </source>
</evidence>
<feature type="transmembrane region" description="Helical" evidence="1">
    <location>
        <begin position="187"/>
        <end position="207"/>
    </location>
</feature>
<feature type="transmembrane region" description="Helical" evidence="1">
    <location>
        <begin position="101"/>
        <end position="122"/>
    </location>
</feature>
<organism evidence="4 5">
    <name type="scientific">Malaciobacter molluscorum LMG 25693</name>
    <dbReference type="NCBI Taxonomy" id="870501"/>
    <lineage>
        <taxon>Bacteria</taxon>
        <taxon>Pseudomonadati</taxon>
        <taxon>Campylobacterota</taxon>
        <taxon>Epsilonproteobacteria</taxon>
        <taxon>Campylobacterales</taxon>
        <taxon>Arcobacteraceae</taxon>
        <taxon>Malaciobacter</taxon>
    </lineage>
</organism>
<feature type="transmembrane region" description="Helical" evidence="1">
    <location>
        <begin position="151"/>
        <end position="175"/>
    </location>
</feature>
<dbReference type="KEGG" id="amol:AMOL_2544"/>
<dbReference type="Proteomes" id="UP000262712">
    <property type="component" value="Chromosome"/>
</dbReference>
<dbReference type="AlphaFoldDB" id="A0A2G1DG78"/>
<feature type="transmembrane region" description="Helical" evidence="1">
    <location>
        <begin position="276"/>
        <end position="293"/>
    </location>
</feature>
<dbReference type="EMBL" id="CP032098">
    <property type="protein sequence ID" value="AXX93485.1"/>
    <property type="molecule type" value="Genomic_DNA"/>
</dbReference>
<feature type="transmembrane region" description="Helical" evidence="1">
    <location>
        <begin position="20"/>
        <end position="39"/>
    </location>
</feature>
<keyword evidence="1" id="KW-0472">Membrane</keyword>